<dbReference type="GO" id="GO:0016491">
    <property type="term" value="F:oxidoreductase activity"/>
    <property type="evidence" value="ECO:0007669"/>
    <property type="project" value="UniProtKB-KW"/>
</dbReference>
<dbReference type="PRINTS" id="PR00081">
    <property type="entry name" value="GDHRDH"/>
</dbReference>
<reference evidence="6" key="1">
    <citation type="submission" date="2016-11" db="UniProtKB">
        <authorList>
            <consortium name="WormBaseParasite"/>
        </authorList>
    </citation>
    <scope>IDENTIFICATION</scope>
</reference>
<sequence length="257" mass="27506">MSDAPVVIITGATSGIGRATAVEMAKRKWRLVLTGRKAEAMNEVVEEAKKAGAADVSYILGSLNNLATPKKIVDHAISTFGQINSLVNNAGILVAGGLDQVRDDLVDYEQQMDTNVKAVIRLTRAALPHLIKTKGTVVNVSSICGTHAFSGILYYCMSKAALDQFTKCVALELAPKGVRVNSVNPGVILTEFQRRGGFTDDQYQEFLKKGEQQHPLGRVGRPEETAKAIAFLATDESSFTTGDLLKVDGGRALMGPS</sequence>
<dbReference type="PANTHER" id="PTHR43975:SF2">
    <property type="entry name" value="EG:BACR7A4.14 PROTEIN-RELATED"/>
    <property type="match status" value="1"/>
</dbReference>
<dbReference type="WBParaSite" id="BXY_0811000.1">
    <property type="protein sequence ID" value="BXY_0811000.1"/>
    <property type="gene ID" value="BXY_0811000"/>
</dbReference>
<feature type="domain" description="Ketoreductase" evidence="2">
    <location>
        <begin position="5"/>
        <end position="191"/>
    </location>
</feature>
<dbReference type="eggNOG" id="KOG0725">
    <property type="taxonomic scope" value="Eukaryota"/>
</dbReference>
<dbReference type="Proteomes" id="UP000659654">
    <property type="component" value="Unassembled WGS sequence"/>
</dbReference>
<dbReference type="PRINTS" id="PR00080">
    <property type="entry name" value="SDRFAMILY"/>
</dbReference>
<dbReference type="AlphaFoldDB" id="A0A1I7S525"/>
<evidence type="ECO:0000313" key="5">
    <source>
        <dbReference type="Proteomes" id="UP000659654"/>
    </source>
</evidence>
<dbReference type="SMART" id="SM00822">
    <property type="entry name" value="PKS_KR"/>
    <property type="match status" value="1"/>
</dbReference>
<evidence type="ECO:0000313" key="3">
    <source>
        <dbReference type="EMBL" id="CAD5227383.1"/>
    </source>
</evidence>
<protein>
    <submittedName>
        <fullName evidence="3">(pine wood nematode) hypothetical protein</fullName>
    </submittedName>
</protein>
<accession>A0A1I7S525</accession>
<dbReference type="Proteomes" id="UP000095284">
    <property type="component" value="Unplaced"/>
</dbReference>
<dbReference type="PROSITE" id="PS00061">
    <property type="entry name" value="ADH_SHORT"/>
    <property type="match status" value="1"/>
</dbReference>
<proteinExistence type="predicted"/>
<dbReference type="EMBL" id="CAJFDI010000004">
    <property type="protein sequence ID" value="CAD5227383.1"/>
    <property type="molecule type" value="Genomic_DNA"/>
</dbReference>
<gene>
    <name evidence="3" type="ORF">BXYJ_LOCUS9922</name>
</gene>
<dbReference type="InterPro" id="IPR057326">
    <property type="entry name" value="KR_dom"/>
</dbReference>
<reference evidence="3" key="2">
    <citation type="submission" date="2020-09" db="EMBL/GenBank/DDBJ databases">
        <authorList>
            <person name="Kikuchi T."/>
        </authorList>
    </citation>
    <scope>NUCLEOTIDE SEQUENCE</scope>
    <source>
        <strain evidence="3">Ka4C1</strain>
    </source>
</reference>
<evidence type="ECO:0000313" key="6">
    <source>
        <dbReference type="WBParaSite" id="BXY_0811000.1"/>
    </source>
</evidence>
<dbReference type="InterPro" id="IPR002347">
    <property type="entry name" value="SDR_fam"/>
</dbReference>
<keyword evidence="1" id="KW-0560">Oxidoreductase</keyword>
<dbReference type="FunFam" id="3.40.50.720:FF:000084">
    <property type="entry name" value="Short-chain dehydrogenase reductase"/>
    <property type="match status" value="1"/>
</dbReference>
<dbReference type="InterPro" id="IPR036291">
    <property type="entry name" value="NAD(P)-bd_dom_sf"/>
</dbReference>
<keyword evidence="5" id="KW-1185">Reference proteome</keyword>
<dbReference type="SUPFAM" id="SSF51735">
    <property type="entry name" value="NAD(P)-binding Rossmann-fold domains"/>
    <property type="match status" value="1"/>
</dbReference>
<dbReference type="SMR" id="A0A1I7S525"/>
<dbReference type="EMBL" id="CAJFCV020000004">
    <property type="protein sequence ID" value="CAG9117630.1"/>
    <property type="molecule type" value="Genomic_DNA"/>
</dbReference>
<evidence type="ECO:0000259" key="2">
    <source>
        <dbReference type="SMART" id="SM00822"/>
    </source>
</evidence>
<dbReference type="Proteomes" id="UP000582659">
    <property type="component" value="Unassembled WGS sequence"/>
</dbReference>
<evidence type="ECO:0000256" key="1">
    <source>
        <dbReference type="ARBA" id="ARBA00023002"/>
    </source>
</evidence>
<dbReference type="Gene3D" id="3.40.50.720">
    <property type="entry name" value="NAD(P)-binding Rossmann-like Domain"/>
    <property type="match status" value="1"/>
</dbReference>
<dbReference type="GO" id="GO:0006629">
    <property type="term" value="P:lipid metabolic process"/>
    <property type="evidence" value="ECO:0007669"/>
    <property type="project" value="UniProtKB-ARBA"/>
</dbReference>
<dbReference type="OrthoDB" id="47007at2759"/>
<name>A0A1I7S525_BURXY</name>
<dbReference type="PANTHER" id="PTHR43975">
    <property type="entry name" value="ZGC:101858"/>
    <property type="match status" value="1"/>
</dbReference>
<evidence type="ECO:0000313" key="4">
    <source>
        <dbReference type="Proteomes" id="UP000095284"/>
    </source>
</evidence>
<organism evidence="4 6">
    <name type="scientific">Bursaphelenchus xylophilus</name>
    <name type="common">Pinewood nematode worm</name>
    <name type="synonym">Aphelenchoides xylophilus</name>
    <dbReference type="NCBI Taxonomy" id="6326"/>
    <lineage>
        <taxon>Eukaryota</taxon>
        <taxon>Metazoa</taxon>
        <taxon>Ecdysozoa</taxon>
        <taxon>Nematoda</taxon>
        <taxon>Chromadorea</taxon>
        <taxon>Rhabditida</taxon>
        <taxon>Tylenchina</taxon>
        <taxon>Tylenchomorpha</taxon>
        <taxon>Aphelenchoidea</taxon>
        <taxon>Aphelenchoididae</taxon>
        <taxon>Bursaphelenchus</taxon>
    </lineage>
</organism>
<dbReference type="InterPro" id="IPR020904">
    <property type="entry name" value="Sc_DH/Rdtase_CS"/>
</dbReference>
<dbReference type="Pfam" id="PF13561">
    <property type="entry name" value="adh_short_C2"/>
    <property type="match status" value="1"/>
</dbReference>